<feature type="domain" description="Methyltransferase" evidence="1">
    <location>
        <begin position="58"/>
        <end position="152"/>
    </location>
</feature>
<proteinExistence type="predicted"/>
<dbReference type="GO" id="GO:0032259">
    <property type="term" value="P:methylation"/>
    <property type="evidence" value="ECO:0007669"/>
    <property type="project" value="UniProtKB-KW"/>
</dbReference>
<protein>
    <submittedName>
        <fullName evidence="2">Trans-aconitate 2-methyltransferase</fullName>
    </submittedName>
</protein>
<dbReference type="Gene3D" id="3.40.50.150">
    <property type="entry name" value="Vaccinia Virus protein VP39"/>
    <property type="match status" value="1"/>
</dbReference>
<dbReference type="eggNOG" id="ENOG502SPBH">
    <property type="taxonomic scope" value="Eukaryota"/>
</dbReference>
<gene>
    <name evidence="2" type="ORF">GQ26_0010140</name>
</gene>
<reference evidence="2" key="1">
    <citation type="journal article" date="2014" name="PLoS Genet.">
        <title>Signature Gene Expression Reveals Novel Clues to the Molecular Mechanisms of Dimorphic Transition in Penicillium marneffei.</title>
        <authorList>
            <person name="Yang E."/>
            <person name="Wang G."/>
            <person name="Cai J."/>
            <person name="Woo P.C."/>
            <person name="Lau S.K."/>
            <person name="Yuen K.-Y."/>
            <person name="Chow W.-N."/>
            <person name="Lin X."/>
        </authorList>
    </citation>
    <scope>NUCLEOTIDE SEQUENCE [LARGE SCALE GENOMIC DNA]</scope>
    <source>
        <strain evidence="2">PM1</strain>
    </source>
</reference>
<name>A0A093VKR4_TALMA</name>
<dbReference type="PANTHER" id="PTHR43591">
    <property type="entry name" value="METHYLTRANSFERASE"/>
    <property type="match status" value="1"/>
</dbReference>
<dbReference type="PANTHER" id="PTHR43591:SF105">
    <property type="entry name" value="METHYLTRANSFERASE DOMAIN-CONTAINING PROTEIN-RELATED"/>
    <property type="match status" value="1"/>
</dbReference>
<dbReference type="GO" id="GO:0008168">
    <property type="term" value="F:methyltransferase activity"/>
    <property type="evidence" value="ECO:0007669"/>
    <property type="project" value="UniProtKB-KW"/>
</dbReference>
<evidence type="ECO:0000259" key="1">
    <source>
        <dbReference type="Pfam" id="PF13649"/>
    </source>
</evidence>
<comment type="caution">
    <text evidence="2">The sequence shown here is derived from an EMBL/GenBank/DDBJ whole genome shotgun (WGS) entry which is preliminary data.</text>
</comment>
<dbReference type="AlphaFoldDB" id="A0A093VKR4"/>
<accession>A0A093VKR4</accession>
<organism evidence="2">
    <name type="scientific">Talaromyces marneffei PM1</name>
    <dbReference type="NCBI Taxonomy" id="1077442"/>
    <lineage>
        <taxon>Eukaryota</taxon>
        <taxon>Fungi</taxon>
        <taxon>Dikarya</taxon>
        <taxon>Ascomycota</taxon>
        <taxon>Pezizomycotina</taxon>
        <taxon>Eurotiomycetes</taxon>
        <taxon>Eurotiomycetidae</taxon>
        <taxon>Eurotiales</taxon>
        <taxon>Trichocomaceae</taxon>
        <taxon>Talaromyces</taxon>
        <taxon>Talaromyces sect. Talaromyces</taxon>
    </lineage>
</organism>
<evidence type="ECO:0000313" key="2">
    <source>
        <dbReference type="EMBL" id="KFX53132.1"/>
    </source>
</evidence>
<sequence>MSVAADRADPGRAALYKGMEVRQENEYDRLRMQHELHKDAMQGEFVRVPLSKTEPIRVLDSATGDGLWMKDVAEQYPNATFVGTDINAKHFEQLKDLPSSISFKIQSVMDPWPAEDHGAYDLVHQRYCLAMFNPQKEEEIVCKLFELVKPGGCIQLVDANLLGYDGGPEHPGMDQMMAYMERGFREAGMNAAPGPLIAGWLEKAGAVKIQDTIFSFPMGRLATTREAQISTTSNLCAMIDNFAMIGSKFPEYWFSPDQFKALKDAVVDEMETTGNTWRFHVVTAVKSD</sequence>
<dbReference type="Pfam" id="PF13649">
    <property type="entry name" value="Methyltransf_25"/>
    <property type="match status" value="1"/>
</dbReference>
<dbReference type="HOGENOM" id="CLU_010595_9_3_1"/>
<dbReference type="EMBL" id="JPOX01000001">
    <property type="protein sequence ID" value="KFX53132.1"/>
    <property type="molecule type" value="Genomic_DNA"/>
</dbReference>
<dbReference type="SUPFAM" id="SSF53335">
    <property type="entry name" value="S-adenosyl-L-methionine-dependent methyltransferases"/>
    <property type="match status" value="1"/>
</dbReference>
<keyword evidence="2" id="KW-0808">Transferase</keyword>
<dbReference type="InterPro" id="IPR041698">
    <property type="entry name" value="Methyltransf_25"/>
</dbReference>
<dbReference type="InterPro" id="IPR029063">
    <property type="entry name" value="SAM-dependent_MTases_sf"/>
</dbReference>
<keyword evidence="2" id="KW-0489">Methyltransferase</keyword>